<dbReference type="AlphaFoldDB" id="A0A0P7A3B2"/>
<dbReference type="PANTHER" id="PTHR43861:SF3">
    <property type="entry name" value="PUTATIVE (AFU_ORTHOLOGUE AFUA_2G14390)-RELATED"/>
    <property type="match status" value="1"/>
</dbReference>
<accession>A0A0P7A3B2</accession>
<protein>
    <submittedName>
        <fullName evidence="2">Methyltransferase type 12</fullName>
    </submittedName>
</protein>
<dbReference type="GO" id="GO:0032259">
    <property type="term" value="P:methylation"/>
    <property type="evidence" value="ECO:0007669"/>
    <property type="project" value="UniProtKB-KW"/>
</dbReference>
<comment type="caution">
    <text evidence="2">The sequence shown here is derived from an EMBL/GenBank/DDBJ whole genome shotgun (WGS) entry which is preliminary data.</text>
</comment>
<keyword evidence="2" id="KW-0489">Methyltransferase</keyword>
<evidence type="ECO:0000313" key="2">
    <source>
        <dbReference type="EMBL" id="KPM30939.1"/>
    </source>
</evidence>
<keyword evidence="3" id="KW-1185">Reference proteome</keyword>
<dbReference type="Proteomes" id="UP000050280">
    <property type="component" value="Unassembled WGS sequence"/>
</dbReference>
<sequence>MAKEFKVSSDPKKALLLGTNMKLFLKTKDFPVSQEVFELRYNDSKDMLITTPRPKDLKPYYESEDYISHTDSSKSLVDKLYQWVKRYSLEKKLSLINGLGTKGKSLLDIGAGTGDFCISAKNAHWMVDGVEPSAKAREKAKQKGCILRADLDALFSSKFDVITLWHVLEHVPDLENTVAKILTLLHHQGALVIAVPNFKSYDADYYGTHWAAFDVPRHLWHFSKPAIIRMFKKYDWEVVRTKPMLFDAFYVAILSERYKSGKQNLLKAFFVGLISNINGFFTKEYSSHIYILKKRK</sequence>
<reference evidence="2 3" key="1">
    <citation type="submission" date="2015-09" db="EMBL/GenBank/DDBJ databases">
        <title>Genome sequence of the marine flavobacterium Croceitalea dokdonensis DOKDO 023 that contains proton- and sodium-pumping rhodopsins.</title>
        <authorList>
            <person name="Kwon S.-K."/>
            <person name="Lee H.K."/>
            <person name="Kwak M.-J."/>
            <person name="Kim J.F."/>
        </authorList>
    </citation>
    <scope>NUCLEOTIDE SEQUENCE [LARGE SCALE GENOMIC DNA]</scope>
    <source>
        <strain evidence="2 3">DOKDO 023</strain>
    </source>
</reference>
<dbReference type="SUPFAM" id="SSF53335">
    <property type="entry name" value="S-adenosyl-L-methionine-dependent methyltransferases"/>
    <property type="match status" value="1"/>
</dbReference>
<dbReference type="InterPro" id="IPR029063">
    <property type="entry name" value="SAM-dependent_MTases_sf"/>
</dbReference>
<dbReference type="GO" id="GO:0008168">
    <property type="term" value="F:methyltransferase activity"/>
    <property type="evidence" value="ECO:0007669"/>
    <property type="project" value="UniProtKB-KW"/>
</dbReference>
<dbReference type="Gene3D" id="3.40.50.150">
    <property type="entry name" value="Vaccinia Virus protein VP39"/>
    <property type="match status" value="1"/>
</dbReference>
<keyword evidence="1 2" id="KW-0808">Transferase</keyword>
<dbReference type="Pfam" id="PF13489">
    <property type="entry name" value="Methyltransf_23"/>
    <property type="match status" value="1"/>
</dbReference>
<evidence type="ECO:0000313" key="3">
    <source>
        <dbReference type="Proteomes" id="UP000050280"/>
    </source>
</evidence>
<dbReference type="EMBL" id="LDJX01000006">
    <property type="protein sequence ID" value="KPM30939.1"/>
    <property type="molecule type" value="Genomic_DNA"/>
</dbReference>
<name>A0A0P7A3B2_9FLAO</name>
<evidence type="ECO:0000256" key="1">
    <source>
        <dbReference type="ARBA" id="ARBA00022679"/>
    </source>
</evidence>
<dbReference type="PANTHER" id="PTHR43861">
    <property type="entry name" value="TRANS-ACONITATE 2-METHYLTRANSFERASE-RELATED"/>
    <property type="match status" value="1"/>
</dbReference>
<dbReference type="CDD" id="cd02440">
    <property type="entry name" value="AdoMet_MTases"/>
    <property type="match status" value="1"/>
</dbReference>
<dbReference type="STRING" id="1300341.I595_2918"/>
<gene>
    <name evidence="2" type="ORF">I595_2918</name>
</gene>
<proteinExistence type="predicted"/>
<organism evidence="2 3">
    <name type="scientific">Croceitalea dokdonensis DOKDO 023</name>
    <dbReference type="NCBI Taxonomy" id="1300341"/>
    <lineage>
        <taxon>Bacteria</taxon>
        <taxon>Pseudomonadati</taxon>
        <taxon>Bacteroidota</taxon>
        <taxon>Flavobacteriia</taxon>
        <taxon>Flavobacteriales</taxon>
        <taxon>Flavobacteriaceae</taxon>
        <taxon>Croceitalea</taxon>
    </lineage>
</organism>